<dbReference type="SUPFAM" id="SSF55729">
    <property type="entry name" value="Acyl-CoA N-acyltransferases (Nat)"/>
    <property type="match status" value="1"/>
</dbReference>
<proteinExistence type="predicted"/>
<reference evidence="2" key="1">
    <citation type="submission" date="2018-02" db="EMBL/GenBank/DDBJ databases">
        <authorList>
            <person name="Seth-Smith MB H."/>
            <person name="Seth-Smith H."/>
        </authorList>
    </citation>
    <scope>NUCLEOTIDE SEQUENCE [LARGE SCALE GENOMIC DNA]</scope>
</reference>
<dbReference type="AlphaFoldDB" id="A0A3S4CS38"/>
<dbReference type="Pfam" id="PF13527">
    <property type="entry name" value="Acetyltransf_9"/>
    <property type="match status" value="1"/>
</dbReference>
<accession>A0A3S4CS38</accession>
<dbReference type="Gene3D" id="3.40.630.30">
    <property type="match status" value="1"/>
</dbReference>
<dbReference type="Proteomes" id="UP000269998">
    <property type="component" value="Chromosome"/>
</dbReference>
<evidence type="ECO:0000313" key="1">
    <source>
        <dbReference type="EMBL" id="VDM86598.1"/>
    </source>
</evidence>
<protein>
    <submittedName>
        <fullName evidence="1">Putative acetyltransferase involved in intracellular survival</fullName>
    </submittedName>
</protein>
<gene>
    <name evidence="1" type="ORF">MB901379_00117</name>
</gene>
<sequence>MTPEIRVLDAASGGLTLPGGAIVGHAAVTHIGVLPSFTRQGAATALVDHQLRDFAAHGEAVATARASEATIVRYRPVDTASWFVSEQQILQSPGWRG</sequence>
<dbReference type="KEGG" id="mbai:MB901379_00117"/>
<keyword evidence="1" id="KW-0808">Transferase</keyword>
<name>A0A3S4CS38_9MYCO</name>
<dbReference type="InterPro" id="IPR016181">
    <property type="entry name" value="Acyl_CoA_acyltransferase"/>
</dbReference>
<dbReference type="EMBL" id="LR130759">
    <property type="protein sequence ID" value="VDM86598.1"/>
    <property type="molecule type" value="Genomic_DNA"/>
</dbReference>
<keyword evidence="2" id="KW-1185">Reference proteome</keyword>
<evidence type="ECO:0000313" key="2">
    <source>
        <dbReference type="Proteomes" id="UP000269998"/>
    </source>
</evidence>
<organism evidence="1 2">
    <name type="scientific">Mycobacterium basiliense</name>
    <dbReference type="NCBI Taxonomy" id="2094119"/>
    <lineage>
        <taxon>Bacteria</taxon>
        <taxon>Bacillati</taxon>
        <taxon>Actinomycetota</taxon>
        <taxon>Actinomycetes</taxon>
        <taxon>Mycobacteriales</taxon>
        <taxon>Mycobacteriaceae</taxon>
        <taxon>Mycobacterium</taxon>
    </lineage>
</organism>
<dbReference type="GO" id="GO:0016740">
    <property type="term" value="F:transferase activity"/>
    <property type="evidence" value="ECO:0007669"/>
    <property type="project" value="UniProtKB-KW"/>
</dbReference>